<name>A0AAW8JJJ1_9GAMM</name>
<organism evidence="2 3">
    <name type="scientific">Acinetobacter gerneri</name>
    <dbReference type="NCBI Taxonomy" id="202952"/>
    <lineage>
        <taxon>Bacteria</taxon>
        <taxon>Pseudomonadati</taxon>
        <taxon>Pseudomonadota</taxon>
        <taxon>Gammaproteobacteria</taxon>
        <taxon>Moraxellales</taxon>
        <taxon>Moraxellaceae</taxon>
        <taxon>Acinetobacter</taxon>
    </lineage>
</organism>
<evidence type="ECO:0000259" key="1">
    <source>
        <dbReference type="Pfam" id="PF06877"/>
    </source>
</evidence>
<dbReference type="RefSeq" id="WP_004854701.1">
    <property type="nucleotide sequence ID" value="NZ_BBLI01000009.1"/>
</dbReference>
<accession>A0AAW8JJJ1</accession>
<protein>
    <submittedName>
        <fullName evidence="2">Ribonuclease E inhibitor RraB</fullName>
    </submittedName>
</protein>
<dbReference type="EMBL" id="JAVIDA010000014">
    <property type="protein sequence ID" value="MDQ9072009.1"/>
    <property type="molecule type" value="Genomic_DNA"/>
</dbReference>
<proteinExistence type="predicted"/>
<dbReference type="SUPFAM" id="SSF89946">
    <property type="entry name" value="Hypothetical protein VC0424"/>
    <property type="match status" value="1"/>
</dbReference>
<reference evidence="2" key="1">
    <citation type="submission" date="2023-08" db="EMBL/GenBank/DDBJ databases">
        <title>Emergence of clinically-relevant ST2 carbapenem-resistant Acinetobacter baumannii strains in hospital sewages in Zhejiang, East of China.</title>
        <authorList>
            <person name="Kaichao C."/>
            <person name="Zhang R."/>
        </authorList>
    </citation>
    <scope>NUCLEOTIDE SEQUENCE</scope>
    <source>
        <strain evidence="2">M-SY-60</strain>
    </source>
</reference>
<dbReference type="Gene3D" id="3.30.70.970">
    <property type="entry name" value="RraB-like"/>
    <property type="match status" value="1"/>
</dbReference>
<comment type="caution">
    <text evidence="2">The sequence shown here is derived from an EMBL/GenBank/DDBJ whole genome shotgun (WGS) entry which is preliminary data.</text>
</comment>
<dbReference type="InterPro" id="IPR009671">
    <property type="entry name" value="RraB_dom"/>
</dbReference>
<dbReference type="Pfam" id="PF06877">
    <property type="entry name" value="RraB"/>
    <property type="match status" value="1"/>
</dbReference>
<sequence>MTRDFEQFPDNDNGDILWQMQEDGSDLTEPHEVEYSIAFEKQDQAEKCAIYLLLEEQKISMYLDEETDPNFWILSVHINMELDYADINDLEEWFTKIAHQFGGEYDGWGCMTYVYDDEDEDLE</sequence>
<dbReference type="InterPro" id="IPR036701">
    <property type="entry name" value="RraB-like_sf"/>
</dbReference>
<dbReference type="Proteomes" id="UP001243195">
    <property type="component" value="Unassembled WGS sequence"/>
</dbReference>
<evidence type="ECO:0000313" key="3">
    <source>
        <dbReference type="Proteomes" id="UP001243195"/>
    </source>
</evidence>
<dbReference type="GeneID" id="84207794"/>
<feature type="domain" description="Regulator of ribonuclease activity B" evidence="1">
    <location>
        <begin position="11"/>
        <end position="110"/>
    </location>
</feature>
<evidence type="ECO:0000313" key="2">
    <source>
        <dbReference type="EMBL" id="MDQ9072009.1"/>
    </source>
</evidence>
<dbReference type="AlphaFoldDB" id="A0AAW8JJJ1"/>
<gene>
    <name evidence="2" type="ORF">RFH51_11125</name>
</gene>